<evidence type="ECO:0000259" key="2">
    <source>
        <dbReference type="PROSITE" id="PS50057"/>
    </source>
</evidence>
<dbReference type="Gene3D" id="1.20.80.10">
    <property type="match status" value="1"/>
</dbReference>
<evidence type="ECO:0000313" key="4">
    <source>
        <dbReference type="Proteomes" id="UP001235939"/>
    </source>
</evidence>
<feature type="non-terminal residue" evidence="3">
    <location>
        <position position="1"/>
    </location>
</feature>
<dbReference type="Pfam" id="PF00373">
    <property type="entry name" value="FERM_M"/>
    <property type="match status" value="1"/>
</dbReference>
<name>A0ABY6K3R2_9ARAC</name>
<dbReference type="Gene3D" id="2.30.29.30">
    <property type="entry name" value="Pleckstrin-homology domain (PH domain)/Phosphotyrosine-binding domain (PTB)"/>
    <property type="match status" value="1"/>
</dbReference>
<feature type="domain" description="FERM" evidence="2">
    <location>
        <begin position="1"/>
        <end position="282"/>
    </location>
</feature>
<protein>
    <recommendedName>
        <fullName evidence="1">FERM domain-containing protein 8</fullName>
    </recommendedName>
</protein>
<proteinExistence type="predicted"/>
<dbReference type="InterPro" id="IPR011993">
    <property type="entry name" value="PH-like_dom_sf"/>
</dbReference>
<dbReference type="InterPro" id="IPR051594">
    <property type="entry name" value="KRIT1/FRMD8"/>
</dbReference>
<dbReference type="PROSITE" id="PS50057">
    <property type="entry name" value="FERM_3"/>
    <property type="match status" value="1"/>
</dbReference>
<dbReference type="InterPro" id="IPR000299">
    <property type="entry name" value="FERM_domain"/>
</dbReference>
<organism evidence="3 4">
    <name type="scientific">Cordylochernes scorpioides</name>
    <dbReference type="NCBI Taxonomy" id="51811"/>
    <lineage>
        <taxon>Eukaryota</taxon>
        <taxon>Metazoa</taxon>
        <taxon>Ecdysozoa</taxon>
        <taxon>Arthropoda</taxon>
        <taxon>Chelicerata</taxon>
        <taxon>Arachnida</taxon>
        <taxon>Pseudoscorpiones</taxon>
        <taxon>Cheliferoidea</taxon>
        <taxon>Chernetidae</taxon>
        <taxon>Cordylochernes</taxon>
    </lineage>
</organism>
<accession>A0ABY6K3R2</accession>
<dbReference type="InterPro" id="IPR014352">
    <property type="entry name" value="FERM/acyl-CoA-bd_prot_sf"/>
</dbReference>
<dbReference type="PANTHER" id="PTHR13283:SF10">
    <property type="entry name" value="FERM DOMAIN-CONTAINING PROTEIN 8"/>
    <property type="match status" value="1"/>
</dbReference>
<dbReference type="CDD" id="cd14473">
    <property type="entry name" value="FERM_B-lobe"/>
    <property type="match status" value="1"/>
</dbReference>
<gene>
    <name evidence="3" type="ORF">LAZ67_2000080</name>
</gene>
<dbReference type="Proteomes" id="UP001235939">
    <property type="component" value="Chromosome 02"/>
</dbReference>
<dbReference type="InterPro" id="IPR057096">
    <property type="entry name" value="KRIT1_FRMD8_FERM_C"/>
</dbReference>
<dbReference type="EMBL" id="CP092864">
    <property type="protein sequence ID" value="UYV62312.1"/>
    <property type="molecule type" value="Genomic_DNA"/>
</dbReference>
<evidence type="ECO:0000313" key="3">
    <source>
        <dbReference type="EMBL" id="UYV62312.1"/>
    </source>
</evidence>
<dbReference type="Pfam" id="PF24522">
    <property type="entry name" value="KRIT1_FRMD8_FERM_C"/>
    <property type="match status" value="1"/>
</dbReference>
<dbReference type="InterPro" id="IPR035963">
    <property type="entry name" value="FERM_2"/>
</dbReference>
<reference evidence="3 4" key="1">
    <citation type="submission" date="2022-01" db="EMBL/GenBank/DDBJ databases">
        <title>A chromosomal length assembly of Cordylochernes scorpioides.</title>
        <authorList>
            <person name="Zeh D."/>
            <person name="Zeh J."/>
        </authorList>
    </citation>
    <scope>NUCLEOTIDE SEQUENCE [LARGE SCALE GENOMIC DNA]</scope>
    <source>
        <strain evidence="3">IN4F17</strain>
        <tissue evidence="3">Whole Body</tissue>
    </source>
</reference>
<keyword evidence="4" id="KW-1185">Reference proteome</keyword>
<dbReference type="PANTHER" id="PTHR13283">
    <property type="entry name" value="KREV INTERACTION TRAPPED 1-RELATED"/>
    <property type="match status" value="1"/>
</dbReference>
<dbReference type="SUPFAM" id="SSF47031">
    <property type="entry name" value="Second domain of FERM"/>
    <property type="match status" value="1"/>
</dbReference>
<dbReference type="InterPro" id="IPR019748">
    <property type="entry name" value="FERM_central"/>
</dbReference>
<evidence type="ECO:0000256" key="1">
    <source>
        <dbReference type="ARBA" id="ARBA00039547"/>
    </source>
</evidence>
<sequence>MKKIEQDLLFDSNDTFRIVLIGCVQLEEAKILELLYHEAKLNVLEGKYPCPSSDDCEMLAAIQARIELGHYNPDLHTPTFFKYLAFISCGGRNKLHDWLPAHCLQTRWFWLPGLRPKQGQEHRILDRFREIPASTPVAKLVRRYLEFCWTLPYYGAAMFPGQVERCVRGVATLFNHPDIPVLVAINREGVHLIDQSEPSVLLSLHHKELSWKLCPSPRPQSPHCLPSLLLQFQAPSHLKLLQVFSHQKFYMVCAAVFTSAPCRKNPGSLARLSLVTLNEQGT</sequence>